<organism evidence="8 9">
    <name type="scientific">Blepharisma stoltei</name>
    <dbReference type="NCBI Taxonomy" id="1481888"/>
    <lineage>
        <taxon>Eukaryota</taxon>
        <taxon>Sar</taxon>
        <taxon>Alveolata</taxon>
        <taxon>Ciliophora</taxon>
        <taxon>Postciliodesmatophora</taxon>
        <taxon>Heterotrichea</taxon>
        <taxon>Heterotrichida</taxon>
        <taxon>Blepharismidae</taxon>
        <taxon>Blepharisma</taxon>
    </lineage>
</organism>
<dbReference type="Proteomes" id="UP001162131">
    <property type="component" value="Unassembled WGS sequence"/>
</dbReference>
<feature type="region of interest" description="Disordered" evidence="6">
    <location>
        <begin position="572"/>
        <end position="597"/>
    </location>
</feature>
<dbReference type="PANTHER" id="PTHR47969">
    <property type="entry name" value="CHROMOSOME-ASSOCIATED KINESIN KIF4A-RELATED"/>
    <property type="match status" value="1"/>
</dbReference>
<dbReference type="CDD" id="cd00106">
    <property type="entry name" value="KISc"/>
    <property type="match status" value="1"/>
</dbReference>
<evidence type="ECO:0000313" key="9">
    <source>
        <dbReference type="Proteomes" id="UP001162131"/>
    </source>
</evidence>
<evidence type="ECO:0000256" key="4">
    <source>
        <dbReference type="RuleBase" id="RU000394"/>
    </source>
</evidence>
<dbReference type="SMART" id="SM00129">
    <property type="entry name" value="KISc"/>
    <property type="match status" value="1"/>
</dbReference>
<dbReference type="GO" id="GO:0003777">
    <property type="term" value="F:microtubule motor activity"/>
    <property type="evidence" value="ECO:0007669"/>
    <property type="project" value="InterPro"/>
</dbReference>
<feature type="coiled-coil region" evidence="5">
    <location>
        <begin position="355"/>
        <end position="389"/>
    </location>
</feature>
<keyword evidence="3 4" id="KW-0505">Motor protein</keyword>
<evidence type="ECO:0000256" key="5">
    <source>
        <dbReference type="SAM" id="Coils"/>
    </source>
</evidence>
<feature type="coiled-coil region" evidence="5">
    <location>
        <begin position="473"/>
        <end position="545"/>
    </location>
</feature>
<proteinExistence type="inferred from homology"/>
<dbReference type="GO" id="GO:0008017">
    <property type="term" value="F:microtubule binding"/>
    <property type="evidence" value="ECO:0007669"/>
    <property type="project" value="InterPro"/>
</dbReference>
<feature type="compositionally biased region" description="Basic and acidic residues" evidence="6">
    <location>
        <begin position="582"/>
        <end position="595"/>
    </location>
</feature>
<dbReference type="EMBL" id="CAJZBQ010000023">
    <property type="protein sequence ID" value="CAG9319441.1"/>
    <property type="molecule type" value="Genomic_DNA"/>
</dbReference>
<feature type="domain" description="Kinesin motor" evidence="7">
    <location>
        <begin position="7"/>
        <end position="347"/>
    </location>
</feature>
<evidence type="ECO:0000256" key="3">
    <source>
        <dbReference type="PROSITE-ProRule" id="PRU00283"/>
    </source>
</evidence>
<dbReference type="GO" id="GO:0007018">
    <property type="term" value="P:microtubule-based movement"/>
    <property type="evidence" value="ECO:0007669"/>
    <property type="project" value="InterPro"/>
</dbReference>
<dbReference type="PANTHER" id="PTHR47969:SF33">
    <property type="entry name" value="KINESIN-LIKE PROTEIN"/>
    <property type="match status" value="1"/>
</dbReference>
<name>A0AAU9J541_9CILI</name>
<dbReference type="Gene3D" id="3.40.850.10">
    <property type="entry name" value="Kinesin motor domain"/>
    <property type="match status" value="1"/>
</dbReference>
<gene>
    <name evidence="8" type="ORF">BSTOLATCC_MIC23998</name>
</gene>
<dbReference type="InterPro" id="IPR019821">
    <property type="entry name" value="Kinesin_motor_CS"/>
</dbReference>
<feature type="binding site" evidence="3">
    <location>
        <begin position="93"/>
        <end position="100"/>
    </location>
    <ligand>
        <name>ATP</name>
        <dbReference type="ChEBI" id="CHEBI:30616"/>
    </ligand>
</feature>
<evidence type="ECO:0000256" key="2">
    <source>
        <dbReference type="ARBA" id="ARBA00022840"/>
    </source>
</evidence>
<comment type="similarity">
    <text evidence="3 4">Belongs to the TRAFAC class myosin-kinesin ATPase superfamily. Kinesin family.</text>
</comment>
<dbReference type="GO" id="GO:0005875">
    <property type="term" value="C:microtubule associated complex"/>
    <property type="evidence" value="ECO:0007669"/>
    <property type="project" value="TreeGrafter"/>
</dbReference>
<evidence type="ECO:0000256" key="1">
    <source>
        <dbReference type="ARBA" id="ARBA00022741"/>
    </source>
</evidence>
<dbReference type="GO" id="GO:0051231">
    <property type="term" value="P:spindle elongation"/>
    <property type="evidence" value="ECO:0007669"/>
    <property type="project" value="TreeGrafter"/>
</dbReference>
<sequence length="646" mass="73868">MDYSKTSIGVAIRIRPLLPDEALKGHTNSYIEADSSSQSIIVSNIQQNINKRYKFDTTLEETASQEEVFNELKIETLVKKVVEGFNATIFAYGQTGSGKTFTMEGYEYDSRLRPIIKDNENIGLAPRSIKALFNELQNKKSTDFTVYCTYIQLYKENIYDLLNPAHTKAGLKLRWNKHEEFYVENVFMHPCHTAQEVLTYYHQGLKNKIMASHNVNAASSRSHSILSLIVEAVNNKVGKITTSRMQLVDLAGSEKTSLTGNEGMALKESIEINKALFTLRQVISALSTARIGEPSFVPYRDSKLTSLLKQSIGGNSYCVMIACIAPIDDYFDENVSTLLYATKAGNIANEPIKNLDPKTKVIKELKKELKKAKEELSQANKHIVILTELITLDKAQQISKLKEYEKQPLRKSQIKKIQDLRSTLENFGPDKRSTSPEKFPKVAFNENSAQNTEEIGEKLYDSVKMIRDLMEHNKKLKAALRDQTSARKNKEAEVLQLQYENRELIMKIENLENLLKEGGRTNRNLIEMQHAKEDLEKRVIQMEIEREEEKPKRKWASKRVIRDENYVKTVNFEKPASTSPSRNRETKSQMRESEYKMPAIQNKTLQNFDLRPISQDRPIENMSKLDAIKALSMMLRGRAEAAKKFG</sequence>
<dbReference type="SUPFAM" id="SSF52540">
    <property type="entry name" value="P-loop containing nucleoside triphosphate hydrolases"/>
    <property type="match status" value="1"/>
</dbReference>
<dbReference type="GO" id="GO:0005524">
    <property type="term" value="F:ATP binding"/>
    <property type="evidence" value="ECO:0007669"/>
    <property type="project" value="UniProtKB-UniRule"/>
</dbReference>
<dbReference type="PROSITE" id="PS00411">
    <property type="entry name" value="KINESIN_MOTOR_1"/>
    <property type="match status" value="1"/>
</dbReference>
<keyword evidence="5" id="KW-0175">Coiled coil</keyword>
<evidence type="ECO:0000256" key="6">
    <source>
        <dbReference type="SAM" id="MobiDB-lite"/>
    </source>
</evidence>
<keyword evidence="2 3" id="KW-0067">ATP-binding</keyword>
<evidence type="ECO:0000259" key="7">
    <source>
        <dbReference type="PROSITE" id="PS50067"/>
    </source>
</evidence>
<dbReference type="InterPro" id="IPR036961">
    <property type="entry name" value="Kinesin_motor_dom_sf"/>
</dbReference>
<accession>A0AAU9J541</accession>
<dbReference type="InterPro" id="IPR027417">
    <property type="entry name" value="P-loop_NTPase"/>
</dbReference>
<dbReference type="GO" id="GO:0007052">
    <property type="term" value="P:mitotic spindle organization"/>
    <property type="evidence" value="ECO:0007669"/>
    <property type="project" value="TreeGrafter"/>
</dbReference>
<dbReference type="AlphaFoldDB" id="A0AAU9J541"/>
<protein>
    <recommendedName>
        <fullName evidence="4">Kinesin-like protein</fullName>
    </recommendedName>
</protein>
<dbReference type="GO" id="GO:0005874">
    <property type="term" value="C:microtubule"/>
    <property type="evidence" value="ECO:0007669"/>
    <property type="project" value="UniProtKB-KW"/>
</dbReference>
<dbReference type="PROSITE" id="PS50067">
    <property type="entry name" value="KINESIN_MOTOR_2"/>
    <property type="match status" value="1"/>
</dbReference>
<dbReference type="InterPro" id="IPR027640">
    <property type="entry name" value="Kinesin-like_fam"/>
</dbReference>
<keyword evidence="1 3" id="KW-0547">Nucleotide-binding</keyword>
<reference evidence="8" key="1">
    <citation type="submission" date="2021-09" db="EMBL/GenBank/DDBJ databases">
        <authorList>
            <consortium name="AG Swart"/>
            <person name="Singh M."/>
            <person name="Singh A."/>
            <person name="Seah K."/>
            <person name="Emmerich C."/>
        </authorList>
    </citation>
    <scope>NUCLEOTIDE SEQUENCE</scope>
    <source>
        <strain evidence="8">ATCC30299</strain>
    </source>
</reference>
<keyword evidence="9" id="KW-1185">Reference proteome</keyword>
<dbReference type="InterPro" id="IPR001752">
    <property type="entry name" value="Kinesin_motor_dom"/>
</dbReference>
<keyword evidence="4" id="KW-0493">Microtubule</keyword>
<comment type="caution">
    <text evidence="8">The sequence shown here is derived from an EMBL/GenBank/DDBJ whole genome shotgun (WGS) entry which is preliminary data.</text>
</comment>
<dbReference type="Pfam" id="PF00225">
    <property type="entry name" value="Kinesin"/>
    <property type="match status" value="1"/>
</dbReference>
<dbReference type="PRINTS" id="PR00380">
    <property type="entry name" value="KINESINHEAVY"/>
</dbReference>
<evidence type="ECO:0000313" key="8">
    <source>
        <dbReference type="EMBL" id="CAG9319441.1"/>
    </source>
</evidence>